<evidence type="ECO:0000313" key="6">
    <source>
        <dbReference type="EMBL" id="PLW69960.1"/>
    </source>
</evidence>
<evidence type="ECO:0000256" key="3">
    <source>
        <dbReference type="ARBA" id="ARBA00022490"/>
    </source>
</evidence>
<dbReference type="InterPro" id="IPR006015">
    <property type="entry name" value="Universal_stress_UspA"/>
</dbReference>
<dbReference type="Gene3D" id="3.40.50.12370">
    <property type="match status" value="1"/>
</dbReference>
<protein>
    <recommendedName>
        <fullName evidence="5">UspA domain-containing protein</fullName>
    </recommendedName>
</protein>
<dbReference type="PANTHER" id="PTHR47892">
    <property type="entry name" value="UNIVERSAL STRESS PROTEIN E"/>
    <property type="match status" value="1"/>
</dbReference>
<dbReference type="OrthoDB" id="239260at2"/>
<evidence type="ECO:0000256" key="4">
    <source>
        <dbReference type="ARBA" id="ARBA00037131"/>
    </source>
</evidence>
<gene>
    <name evidence="6" type="ORF">C0039_05430</name>
</gene>
<evidence type="ECO:0000256" key="2">
    <source>
        <dbReference type="ARBA" id="ARBA00008791"/>
    </source>
</evidence>
<keyword evidence="3" id="KW-0963">Cytoplasm</keyword>
<comment type="caution">
    <text evidence="6">The sequence shown here is derived from an EMBL/GenBank/DDBJ whole genome shotgun (WGS) entry which is preliminary data.</text>
</comment>
<dbReference type="SUPFAM" id="SSF52402">
    <property type="entry name" value="Adenine nucleotide alpha hydrolases-like"/>
    <property type="match status" value="2"/>
</dbReference>
<feature type="domain" description="UspA" evidence="5">
    <location>
        <begin position="19"/>
        <end position="150"/>
    </location>
</feature>
<accession>A0A2N5X649</accession>
<reference evidence="6 7" key="1">
    <citation type="submission" date="2018-01" db="EMBL/GenBank/DDBJ databases">
        <title>The draft genome sequence of Halioglobus lutimaris HF004.</title>
        <authorList>
            <person name="Du Z.-J."/>
            <person name="Shi M.-J."/>
        </authorList>
    </citation>
    <scope>NUCLEOTIDE SEQUENCE [LARGE SCALE GENOMIC DNA]</scope>
    <source>
        <strain evidence="6 7">HF004</strain>
    </source>
</reference>
<comment type="subcellular location">
    <subcellularLocation>
        <location evidence="1">Cytoplasm</location>
    </subcellularLocation>
</comment>
<dbReference type="EMBL" id="PKUS01000003">
    <property type="protein sequence ID" value="PLW69960.1"/>
    <property type="molecule type" value="Genomic_DNA"/>
</dbReference>
<organism evidence="6 7">
    <name type="scientific">Pseudohalioglobus lutimaris</name>
    <dbReference type="NCBI Taxonomy" id="1737061"/>
    <lineage>
        <taxon>Bacteria</taxon>
        <taxon>Pseudomonadati</taxon>
        <taxon>Pseudomonadota</taxon>
        <taxon>Gammaproteobacteria</taxon>
        <taxon>Cellvibrionales</taxon>
        <taxon>Halieaceae</taxon>
        <taxon>Pseudohalioglobus</taxon>
    </lineage>
</organism>
<evidence type="ECO:0000256" key="1">
    <source>
        <dbReference type="ARBA" id="ARBA00004496"/>
    </source>
</evidence>
<comment type="similarity">
    <text evidence="2">Belongs to the universal stress protein A family.</text>
</comment>
<dbReference type="AlphaFoldDB" id="A0A2N5X649"/>
<feature type="domain" description="UspA" evidence="5">
    <location>
        <begin position="218"/>
        <end position="280"/>
    </location>
</feature>
<dbReference type="Proteomes" id="UP000235005">
    <property type="component" value="Unassembled WGS sequence"/>
</dbReference>
<dbReference type="InterPro" id="IPR006016">
    <property type="entry name" value="UspA"/>
</dbReference>
<evidence type="ECO:0000259" key="5">
    <source>
        <dbReference type="Pfam" id="PF00582"/>
    </source>
</evidence>
<dbReference type="GO" id="GO:0005737">
    <property type="term" value="C:cytoplasm"/>
    <property type="evidence" value="ECO:0007669"/>
    <property type="project" value="UniProtKB-SubCell"/>
</dbReference>
<dbReference type="PANTHER" id="PTHR47892:SF1">
    <property type="entry name" value="UNIVERSAL STRESS PROTEIN E"/>
    <property type="match status" value="1"/>
</dbReference>
<proteinExistence type="inferred from homology"/>
<name>A0A2N5X649_9GAMM</name>
<comment type="function">
    <text evidence="4">Required for resistance to DNA-damaging agents.</text>
</comment>
<keyword evidence="7" id="KW-1185">Reference proteome</keyword>
<dbReference type="CDD" id="cd00293">
    <property type="entry name" value="USP-like"/>
    <property type="match status" value="1"/>
</dbReference>
<sequence>MLNHPITSPSSGNNTMVLNKIFVIVDPTTDEQPAFERALLSAKMTGTRLHLYACAPGPSRDSGEASALELKARELLDAFLLRCQDAGVEAVDELEQGANWSQSAVRAAARCSASMIFKNSFEHRDVQREMRPTSDFTLLRLASCPVLLVKDRRDWGHRRVLAAVNTGSTDNAHIKLTNQIISFAQNFTDAYGSDAHFVTAYNNSNRPPEVQELAGICGAPTEHVHVIKGSAAPVISALADEIEVDLIIIGTVGRSGIKGRVVGNTAEKILDHTEADVLVVT</sequence>
<dbReference type="PRINTS" id="PR01438">
    <property type="entry name" value="UNVRSLSTRESS"/>
</dbReference>
<evidence type="ECO:0000313" key="7">
    <source>
        <dbReference type="Proteomes" id="UP000235005"/>
    </source>
</evidence>
<dbReference type="Pfam" id="PF00582">
    <property type="entry name" value="Usp"/>
    <property type="match status" value="2"/>
</dbReference>